<evidence type="ECO:0000256" key="17">
    <source>
        <dbReference type="ARBA" id="ARBA00043185"/>
    </source>
</evidence>
<dbReference type="EC" id="2.3.2.27" evidence="4"/>
<dbReference type="CDD" id="cd16701">
    <property type="entry name" value="RING_CH-C4HC3_MARCH5"/>
    <property type="match status" value="1"/>
</dbReference>
<organism evidence="22 23">
    <name type="scientific">Laticauda laticaudata</name>
    <name type="common">Blue-ringed sea krait</name>
    <name type="synonym">Blue-lipped sea krait</name>
    <dbReference type="NCBI Taxonomy" id="8630"/>
    <lineage>
        <taxon>Eukaryota</taxon>
        <taxon>Metazoa</taxon>
        <taxon>Chordata</taxon>
        <taxon>Craniata</taxon>
        <taxon>Vertebrata</taxon>
        <taxon>Euteleostomi</taxon>
        <taxon>Lepidosauria</taxon>
        <taxon>Squamata</taxon>
        <taxon>Bifurcata</taxon>
        <taxon>Unidentata</taxon>
        <taxon>Episquamata</taxon>
        <taxon>Toxicofera</taxon>
        <taxon>Serpentes</taxon>
        <taxon>Colubroidea</taxon>
        <taxon>Elapidae</taxon>
        <taxon>Laticaudinae</taxon>
        <taxon>Laticauda</taxon>
    </lineage>
</organism>
<evidence type="ECO:0000256" key="3">
    <source>
        <dbReference type="ARBA" id="ARBA00004906"/>
    </source>
</evidence>
<keyword evidence="23" id="KW-1185">Reference proteome</keyword>
<keyword evidence="7" id="KW-0479">Metal-binding</keyword>
<feature type="transmembrane region" description="Helical" evidence="20">
    <location>
        <begin position="240"/>
        <end position="260"/>
    </location>
</feature>
<feature type="domain" description="RING-CH-type" evidence="21">
    <location>
        <begin position="147"/>
        <end position="216"/>
    </location>
</feature>
<evidence type="ECO:0000256" key="4">
    <source>
        <dbReference type="ARBA" id="ARBA00012483"/>
    </source>
</evidence>
<evidence type="ECO:0000256" key="13">
    <source>
        <dbReference type="ARBA" id="ARBA00023128"/>
    </source>
</evidence>
<evidence type="ECO:0000256" key="11">
    <source>
        <dbReference type="ARBA" id="ARBA00022833"/>
    </source>
</evidence>
<comment type="catalytic activity">
    <reaction evidence="1">
        <text>S-ubiquitinyl-[E2 ubiquitin-conjugating enzyme]-L-cysteine + [acceptor protein]-L-lysine = [E2 ubiquitin-conjugating enzyme]-L-cysteine + N(6)-ubiquitinyl-[acceptor protein]-L-lysine.</text>
        <dbReference type="EC" id="2.3.2.27"/>
    </reaction>
</comment>
<keyword evidence="11" id="KW-0862">Zinc</keyword>
<dbReference type="SMART" id="SM00744">
    <property type="entry name" value="RINGv"/>
    <property type="match status" value="1"/>
</dbReference>
<name>A0A8C5RV44_LATLA</name>
<dbReference type="Ensembl" id="ENSLLTT00000008283.1">
    <property type="protein sequence ID" value="ENSLLTP00000007987.1"/>
    <property type="gene ID" value="ENSLLTG00000006058.1"/>
</dbReference>
<dbReference type="GO" id="GO:0061630">
    <property type="term" value="F:ubiquitin protein ligase activity"/>
    <property type="evidence" value="ECO:0007669"/>
    <property type="project" value="UniProtKB-EC"/>
</dbReference>
<evidence type="ECO:0000256" key="2">
    <source>
        <dbReference type="ARBA" id="ARBA00004374"/>
    </source>
</evidence>
<evidence type="ECO:0000256" key="18">
    <source>
        <dbReference type="ARBA" id="ARBA00043231"/>
    </source>
</evidence>
<evidence type="ECO:0000256" key="9">
    <source>
        <dbReference type="ARBA" id="ARBA00022786"/>
    </source>
</evidence>
<keyword evidence="14 20" id="KW-0472">Membrane</keyword>
<reference evidence="22" key="1">
    <citation type="submission" date="2025-08" db="UniProtKB">
        <authorList>
            <consortium name="Ensembl"/>
        </authorList>
    </citation>
    <scope>IDENTIFICATION</scope>
</reference>
<dbReference type="SUPFAM" id="SSF57850">
    <property type="entry name" value="RING/U-box"/>
    <property type="match status" value="1"/>
</dbReference>
<evidence type="ECO:0000256" key="7">
    <source>
        <dbReference type="ARBA" id="ARBA00022723"/>
    </source>
</evidence>
<feature type="transmembrane region" description="Helical" evidence="20">
    <location>
        <begin position="281"/>
        <end position="300"/>
    </location>
</feature>
<dbReference type="AlphaFoldDB" id="A0A8C5RV44"/>
<evidence type="ECO:0000256" key="16">
    <source>
        <dbReference type="ARBA" id="ARBA00043044"/>
    </source>
</evidence>
<dbReference type="Gene3D" id="3.30.40.10">
    <property type="entry name" value="Zinc/RING finger domain, C3HC4 (zinc finger)"/>
    <property type="match status" value="1"/>
</dbReference>
<protein>
    <recommendedName>
        <fullName evidence="15">E3 ubiquitin-protein ligase MARCHF5</fullName>
        <ecNumber evidence="4">2.3.2.27</ecNumber>
    </recommendedName>
    <alternativeName>
        <fullName evidence="17">Membrane-associated RING finger protein 5</fullName>
    </alternativeName>
    <alternativeName>
        <fullName evidence="16">Membrane-associated RING-CH protein V</fullName>
    </alternativeName>
    <alternativeName>
        <fullName evidence="18">RING-type E3 ubiquitin transferase MARCHF5</fullName>
    </alternativeName>
</protein>
<evidence type="ECO:0000313" key="22">
    <source>
        <dbReference type="Ensembl" id="ENSLLTP00000007987.1"/>
    </source>
</evidence>
<keyword evidence="5" id="KW-0808">Transferase</keyword>
<dbReference type="FunFam" id="3.30.40.10:FF:000262">
    <property type="entry name" value="E3 ubiquitin-protein ligase MARCH5"/>
    <property type="match status" value="1"/>
</dbReference>
<proteinExistence type="predicted"/>
<comment type="pathway">
    <text evidence="3">Protein modification; protein ubiquitination.</text>
</comment>
<dbReference type="GO" id="GO:0008270">
    <property type="term" value="F:zinc ion binding"/>
    <property type="evidence" value="ECO:0007669"/>
    <property type="project" value="UniProtKB-KW"/>
</dbReference>
<dbReference type="PANTHER" id="PTHR46283">
    <property type="entry name" value="E3 UBIQUITIN-PROTEIN LIGASE MARCH5"/>
    <property type="match status" value="1"/>
</dbReference>
<sequence length="457" mass="50364">MESRLWPGRWALRLVRAPHLPSSGLPRHTPPLQQPPFQRAPACRRLEPAQRQPAASLGGPGSRRSWGGAGESARIAQGERPSPGSSGFCALLLRRFSPLPPPPPPPPRRGDALRGTLSRHKPRRGFAGSGRTFPREAVEMAAAAATLQEASERHCWVCFATEGDDRSAEWVCPCRCKGSTKWIHQACLQRWLDEKQKGNSIGSVSCPQCGTEYCIVFPKVGPVVYFLQQVDRILSKVSPFAAAGIVVGTLYWSAVTYGAVTVMQVVGHKKGLDVMERADPLFLLMGLPTIPVMLVLGKMIRWEDYVLRVWRKYSSKLQILHSWVPGCQHVQIPSIPLAEFTPPEGPPVPIFSFFFPPPPPGGDHLSISRTLCGALVLPTIASLVGRVTFRRVNSNLQRTILGGIAFVAIKGALKVYFRQQQYLIQANRRILNFVEKEDVEKDLVQPEEDSGSEVGLS</sequence>
<evidence type="ECO:0000259" key="21">
    <source>
        <dbReference type="PROSITE" id="PS51292"/>
    </source>
</evidence>
<evidence type="ECO:0000256" key="5">
    <source>
        <dbReference type="ARBA" id="ARBA00022679"/>
    </source>
</evidence>
<evidence type="ECO:0000256" key="12">
    <source>
        <dbReference type="ARBA" id="ARBA00022989"/>
    </source>
</evidence>
<feature type="region of interest" description="Disordered" evidence="19">
    <location>
        <begin position="98"/>
        <end position="130"/>
    </location>
</feature>
<dbReference type="PROSITE" id="PS51292">
    <property type="entry name" value="ZF_RING_CH"/>
    <property type="match status" value="1"/>
</dbReference>
<keyword evidence="6 20" id="KW-0812">Transmembrane</keyword>
<dbReference type="Pfam" id="PF12906">
    <property type="entry name" value="RINGv"/>
    <property type="match status" value="1"/>
</dbReference>
<feature type="region of interest" description="Disordered" evidence="19">
    <location>
        <begin position="21"/>
        <end position="84"/>
    </location>
</feature>
<accession>A0A8C5RV44</accession>
<feature type="transmembrane region" description="Helical" evidence="20">
    <location>
        <begin position="367"/>
        <end position="387"/>
    </location>
</feature>
<evidence type="ECO:0000256" key="15">
    <source>
        <dbReference type="ARBA" id="ARBA00040151"/>
    </source>
</evidence>
<keyword evidence="8" id="KW-0863">Zinc-finger</keyword>
<dbReference type="Proteomes" id="UP000694406">
    <property type="component" value="Unplaced"/>
</dbReference>
<evidence type="ECO:0000256" key="1">
    <source>
        <dbReference type="ARBA" id="ARBA00000900"/>
    </source>
</evidence>
<evidence type="ECO:0000256" key="14">
    <source>
        <dbReference type="ARBA" id="ARBA00023136"/>
    </source>
</evidence>
<keyword evidence="12 20" id="KW-1133">Transmembrane helix</keyword>
<evidence type="ECO:0000256" key="20">
    <source>
        <dbReference type="SAM" id="Phobius"/>
    </source>
</evidence>
<dbReference type="GeneTree" id="ENSGT00390000009948"/>
<keyword evidence="10" id="KW-1000">Mitochondrion outer membrane</keyword>
<evidence type="ECO:0000256" key="6">
    <source>
        <dbReference type="ARBA" id="ARBA00022692"/>
    </source>
</evidence>
<reference evidence="22" key="2">
    <citation type="submission" date="2025-09" db="UniProtKB">
        <authorList>
            <consortium name="Ensembl"/>
        </authorList>
    </citation>
    <scope>IDENTIFICATION</scope>
</reference>
<evidence type="ECO:0000256" key="19">
    <source>
        <dbReference type="SAM" id="MobiDB-lite"/>
    </source>
</evidence>
<evidence type="ECO:0000256" key="10">
    <source>
        <dbReference type="ARBA" id="ARBA00022787"/>
    </source>
</evidence>
<feature type="compositionally biased region" description="Pro residues" evidence="19">
    <location>
        <begin position="98"/>
        <end position="107"/>
    </location>
</feature>
<evidence type="ECO:0000313" key="23">
    <source>
        <dbReference type="Proteomes" id="UP000694406"/>
    </source>
</evidence>
<dbReference type="InterPro" id="IPR013083">
    <property type="entry name" value="Znf_RING/FYVE/PHD"/>
</dbReference>
<dbReference type="InterPro" id="IPR011016">
    <property type="entry name" value="Znf_RING-CH"/>
</dbReference>
<keyword evidence="9" id="KW-0833">Ubl conjugation pathway</keyword>
<comment type="subcellular location">
    <subcellularLocation>
        <location evidence="2">Mitochondrion outer membrane</location>
        <topology evidence="2">Multi-pass membrane protein</topology>
    </subcellularLocation>
</comment>
<keyword evidence="13" id="KW-0496">Mitochondrion</keyword>
<evidence type="ECO:0000256" key="8">
    <source>
        <dbReference type="ARBA" id="ARBA00022771"/>
    </source>
</evidence>
<dbReference type="GO" id="GO:0005741">
    <property type="term" value="C:mitochondrial outer membrane"/>
    <property type="evidence" value="ECO:0007669"/>
    <property type="project" value="UniProtKB-SubCell"/>
</dbReference>